<dbReference type="PANTHER" id="PTHR23116">
    <property type="entry name" value="PDZ DOMAIN CONTAINING WHIRLIN AND HARMONIN-RELATED"/>
    <property type="match status" value="1"/>
</dbReference>
<feature type="region of interest" description="Disordered" evidence="4">
    <location>
        <begin position="1"/>
        <end position="135"/>
    </location>
</feature>
<evidence type="ECO:0000313" key="8">
    <source>
        <dbReference type="RefSeq" id="XP_036365066.1"/>
    </source>
</evidence>
<protein>
    <submittedName>
        <fullName evidence="7 8">Uncharacterized protein LOC115219465</fullName>
    </submittedName>
</protein>
<dbReference type="Gene3D" id="2.30.42.10">
    <property type="match status" value="1"/>
</dbReference>
<dbReference type="InterPro" id="IPR036034">
    <property type="entry name" value="PDZ_sf"/>
</dbReference>
<dbReference type="InterPro" id="IPR051844">
    <property type="entry name" value="USH2_Complex_Protein"/>
</dbReference>
<feature type="compositionally biased region" description="Polar residues" evidence="4">
    <location>
        <begin position="50"/>
        <end position="69"/>
    </location>
</feature>
<dbReference type="RefSeq" id="XP_029645493.1">
    <property type="nucleotide sequence ID" value="XM_029789633.2"/>
</dbReference>
<dbReference type="Gene3D" id="1.20.1160.20">
    <property type="match status" value="1"/>
</dbReference>
<dbReference type="RefSeq" id="XP_036365067.1">
    <property type="nucleotide sequence ID" value="XM_036509174.1"/>
</dbReference>
<feature type="compositionally biased region" description="Acidic residues" evidence="4">
    <location>
        <begin position="32"/>
        <end position="42"/>
    </location>
</feature>
<comment type="subcellular location">
    <subcellularLocation>
        <location evidence="1">Cell projection</location>
    </subcellularLocation>
</comment>
<dbReference type="GO" id="GO:0005886">
    <property type="term" value="C:plasma membrane"/>
    <property type="evidence" value="ECO:0007669"/>
    <property type="project" value="TreeGrafter"/>
</dbReference>
<name>A0A6P7T3V2_9MOLL</name>
<dbReference type="PANTHER" id="PTHR23116:SF29">
    <property type="entry name" value="PDZ DOMAIN-CONTAINING PROTEIN 7"/>
    <property type="match status" value="1"/>
</dbReference>
<feature type="domain" description="PDZ" evidence="5">
    <location>
        <begin position="293"/>
        <end position="365"/>
    </location>
</feature>
<keyword evidence="2" id="KW-0677">Repeat</keyword>
<dbReference type="KEGG" id="osn:115219465"/>
<evidence type="ECO:0000313" key="6">
    <source>
        <dbReference type="Proteomes" id="UP000515154"/>
    </source>
</evidence>
<feature type="compositionally biased region" description="Acidic residues" evidence="4">
    <location>
        <begin position="1"/>
        <end position="11"/>
    </location>
</feature>
<evidence type="ECO:0000256" key="2">
    <source>
        <dbReference type="ARBA" id="ARBA00022737"/>
    </source>
</evidence>
<organism evidence="6 7">
    <name type="scientific">Octopus sinensis</name>
    <name type="common">East Asian common octopus</name>
    <dbReference type="NCBI Taxonomy" id="2607531"/>
    <lineage>
        <taxon>Eukaryota</taxon>
        <taxon>Metazoa</taxon>
        <taxon>Spiralia</taxon>
        <taxon>Lophotrochozoa</taxon>
        <taxon>Mollusca</taxon>
        <taxon>Cephalopoda</taxon>
        <taxon>Coleoidea</taxon>
        <taxon>Octopodiformes</taxon>
        <taxon>Octopoda</taxon>
        <taxon>Incirrata</taxon>
        <taxon>Octopodidae</taxon>
        <taxon>Octopus</taxon>
    </lineage>
</organism>
<dbReference type="Pfam" id="PF00595">
    <property type="entry name" value="PDZ"/>
    <property type="match status" value="1"/>
</dbReference>
<evidence type="ECO:0000256" key="3">
    <source>
        <dbReference type="ARBA" id="ARBA00023273"/>
    </source>
</evidence>
<keyword evidence="6" id="KW-1185">Reference proteome</keyword>
<dbReference type="SUPFAM" id="SSF50156">
    <property type="entry name" value="PDZ domain-like"/>
    <property type="match status" value="1"/>
</dbReference>
<evidence type="ECO:0000313" key="9">
    <source>
        <dbReference type="RefSeq" id="XP_036365067.1"/>
    </source>
</evidence>
<dbReference type="RefSeq" id="XP_036365066.1">
    <property type="nucleotide sequence ID" value="XM_036509173.1"/>
</dbReference>
<reference evidence="7 8" key="1">
    <citation type="submission" date="2025-08" db="UniProtKB">
        <authorList>
            <consortium name="RefSeq"/>
        </authorList>
    </citation>
    <scope>IDENTIFICATION</scope>
</reference>
<evidence type="ECO:0000256" key="1">
    <source>
        <dbReference type="ARBA" id="ARBA00004316"/>
    </source>
</evidence>
<dbReference type="PROSITE" id="PS50106">
    <property type="entry name" value="PDZ"/>
    <property type="match status" value="1"/>
</dbReference>
<evidence type="ECO:0000259" key="5">
    <source>
        <dbReference type="PROSITE" id="PS50106"/>
    </source>
</evidence>
<evidence type="ECO:0000313" key="7">
    <source>
        <dbReference type="RefSeq" id="XP_029645493.1"/>
    </source>
</evidence>
<accession>A0A6P7T3V2</accession>
<dbReference type="InterPro" id="IPR001478">
    <property type="entry name" value="PDZ"/>
</dbReference>
<keyword evidence="3" id="KW-0966">Cell projection</keyword>
<proteinExistence type="predicted"/>
<dbReference type="GO" id="GO:0042995">
    <property type="term" value="C:cell projection"/>
    <property type="evidence" value="ECO:0007669"/>
    <property type="project" value="UniProtKB-SubCell"/>
</dbReference>
<gene>
    <name evidence="7 8 9" type="primary">LOC115219465</name>
</gene>
<evidence type="ECO:0000256" key="4">
    <source>
        <dbReference type="SAM" id="MobiDB-lite"/>
    </source>
</evidence>
<feature type="compositionally biased region" description="Basic and acidic residues" evidence="4">
    <location>
        <begin position="75"/>
        <end position="87"/>
    </location>
</feature>
<dbReference type="AlphaFoldDB" id="A0A6P7T3V2"/>
<dbReference type="SMART" id="SM00228">
    <property type="entry name" value="PDZ"/>
    <property type="match status" value="1"/>
</dbReference>
<sequence>MDSYEDEENVDEEKINEIPVTSSLFRLNWISDDSDSDDENADDNNRETKQQPQSQFLTSDQENSAQLQSPIRGKQNGDDDSKNDKDLTVPSSEDLSTSDRNENQSNYGSLGRRLAKKRSISSRTPSSPGPHIKNAGVVDVSSKIALRKKTKDNPFNSLEKMAAILLNVEEMKLVMHFMYEYCKSNDVELLVSQLYDILNIGHKRQLFVQVREAISPFHCDQFDAALARHHNNDFRKTDSKRQLLDCGNVDQPLLREVQFRRRQLELQLQMSEQMKKVRPKHYKCSNDDELENLITVYVSKNNPTLGISVTRGSDPCNPVLIESVHPGGAAAQTQKILPGMTLISIEDEDIRCVSHQAAVFLIRKAFCSHKRPYLKMILRKPSTTNSPETAAV</sequence>
<dbReference type="Proteomes" id="UP000515154">
    <property type="component" value="Linkage group LG14"/>
</dbReference>